<protein>
    <submittedName>
        <fullName evidence="1">Uncharacterized protein</fullName>
    </submittedName>
</protein>
<dbReference type="AlphaFoldDB" id="A0A8D0G6L9"/>
<accession>A0A8D0G6L9</accession>
<organism evidence="1 2">
    <name type="scientific">Sphenodon punctatus</name>
    <name type="common">Tuatara</name>
    <name type="synonym">Hatteria punctata</name>
    <dbReference type="NCBI Taxonomy" id="8508"/>
    <lineage>
        <taxon>Eukaryota</taxon>
        <taxon>Metazoa</taxon>
        <taxon>Chordata</taxon>
        <taxon>Craniata</taxon>
        <taxon>Vertebrata</taxon>
        <taxon>Euteleostomi</taxon>
        <taxon>Lepidosauria</taxon>
        <taxon>Sphenodontia</taxon>
        <taxon>Sphenodontidae</taxon>
        <taxon>Sphenodon</taxon>
    </lineage>
</organism>
<dbReference type="InterPro" id="IPR027417">
    <property type="entry name" value="P-loop_NTPase"/>
</dbReference>
<reference evidence="1" key="1">
    <citation type="submission" date="2025-08" db="UniProtKB">
        <authorList>
            <consortium name="Ensembl"/>
        </authorList>
    </citation>
    <scope>IDENTIFICATION</scope>
</reference>
<dbReference type="Ensembl" id="ENSSPUT00000001080.1">
    <property type="protein sequence ID" value="ENSSPUP00000001026.1"/>
    <property type="gene ID" value="ENSSPUG00000000820.1"/>
</dbReference>
<keyword evidence="2" id="KW-1185">Reference proteome</keyword>
<reference evidence="1" key="2">
    <citation type="submission" date="2025-09" db="UniProtKB">
        <authorList>
            <consortium name="Ensembl"/>
        </authorList>
    </citation>
    <scope>IDENTIFICATION</scope>
</reference>
<dbReference type="Gene3D" id="3.40.50.300">
    <property type="entry name" value="P-loop containing nucleotide triphosphate hydrolases"/>
    <property type="match status" value="1"/>
</dbReference>
<dbReference type="GeneTree" id="ENSGT00940000156903"/>
<sequence length="149" mass="17620">MTDNFPMIHIPGFTYPVVEYLLEDVIEKLRYTPENTDRRPKWKKHFMQGHSTRLAKEEKEAIYREQWPEYLWQLRARYSARTINALEMMDDDKIDLDLIAALIRHIVLEEEDGAILVFLPGWSNISSLHDVLMSQVMFQSGKILCSHKL</sequence>
<dbReference type="OMA" id="TIEYICH"/>
<proteinExistence type="predicted"/>
<dbReference type="Proteomes" id="UP000694392">
    <property type="component" value="Unplaced"/>
</dbReference>
<evidence type="ECO:0000313" key="2">
    <source>
        <dbReference type="Proteomes" id="UP000694392"/>
    </source>
</evidence>
<evidence type="ECO:0000313" key="1">
    <source>
        <dbReference type="Ensembl" id="ENSSPUP00000001026.1"/>
    </source>
</evidence>
<name>A0A8D0G6L9_SPHPU</name>